<evidence type="ECO:0000256" key="1">
    <source>
        <dbReference type="SAM" id="MobiDB-lite"/>
    </source>
</evidence>
<name>A0A286DPQ3_9ACTN</name>
<feature type="compositionally biased region" description="Low complexity" evidence="1">
    <location>
        <begin position="243"/>
        <end position="253"/>
    </location>
</feature>
<accession>A0A286DPQ3</accession>
<gene>
    <name evidence="2" type="ORF">SAMN06297387_102156</name>
</gene>
<sequence>MALSRAGEGGSGRTVEGRGWCGTLPAASGECFPRSEDGTFVAAALRAPQRADAQRFGRAPRPAERCAGGGGGPGRSFRQVKGRPGDHETVVVRGGRSVRRDRFGASWAPRRGSASTRPSVALAISFPASSPPNIETRRARASARAVWCDTRVTRWARAPVNSTVRSRRCSGRASGVLMTRPPRSRRPRCFRQRRPARRPRAGATGGDGPGAWSPRQCAAGVSRRVRISNGRRRSRSRSGGVGWSASGRSSRSVTAAPASGRSQSSRAVARPPSDS</sequence>
<evidence type="ECO:0000313" key="3">
    <source>
        <dbReference type="Proteomes" id="UP000219072"/>
    </source>
</evidence>
<feature type="compositionally biased region" description="Basic residues" evidence="1">
    <location>
        <begin position="223"/>
        <end position="236"/>
    </location>
</feature>
<feature type="region of interest" description="Disordered" evidence="1">
    <location>
        <begin position="166"/>
        <end position="275"/>
    </location>
</feature>
<protein>
    <submittedName>
        <fullName evidence="2">Uncharacterized protein</fullName>
    </submittedName>
</protein>
<feature type="region of interest" description="Disordered" evidence="1">
    <location>
        <begin position="1"/>
        <end position="20"/>
    </location>
</feature>
<feature type="region of interest" description="Disordered" evidence="1">
    <location>
        <begin position="51"/>
        <end position="88"/>
    </location>
</feature>
<dbReference type="Proteomes" id="UP000219072">
    <property type="component" value="Unassembled WGS sequence"/>
</dbReference>
<reference evidence="2 3" key="1">
    <citation type="submission" date="2017-09" db="EMBL/GenBank/DDBJ databases">
        <authorList>
            <person name="Ehlers B."/>
            <person name="Leendertz F.H."/>
        </authorList>
    </citation>
    <scope>NUCLEOTIDE SEQUENCE [LARGE SCALE GENOMIC DNA]</scope>
    <source>
        <strain evidence="2 3">CGMCC 4.7095</strain>
    </source>
</reference>
<proteinExistence type="predicted"/>
<feature type="compositionally biased region" description="Basic residues" evidence="1">
    <location>
        <begin position="182"/>
        <end position="200"/>
    </location>
</feature>
<evidence type="ECO:0000313" key="2">
    <source>
        <dbReference type="EMBL" id="SOD60514.1"/>
    </source>
</evidence>
<dbReference type="EMBL" id="OCNE01000002">
    <property type="protein sequence ID" value="SOD60514.1"/>
    <property type="molecule type" value="Genomic_DNA"/>
</dbReference>
<dbReference type="AlphaFoldDB" id="A0A286DPQ3"/>
<organism evidence="2 3">
    <name type="scientific">Streptomyces zhaozhouensis</name>
    <dbReference type="NCBI Taxonomy" id="1300267"/>
    <lineage>
        <taxon>Bacteria</taxon>
        <taxon>Bacillati</taxon>
        <taxon>Actinomycetota</taxon>
        <taxon>Actinomycetes</taxon>
        <taxon>Kitasatosporales</taxon>
        <taxon>Streptomycetaceae</taxon>
        <taxon>Streptomyces</taxon>
    </lineage>
</organism>
<keyword evidence="3" id="KW-1185">Reference proteome</keyword>